<proteinExistence type="predicted"/>
<protein>
    <submittedName>
        <fullName evidence="3">Uncharacterized protein</fullName>
    </submittedName>
</protein>
<dbReference type="PANTHER" id="PTHR10622:SF10">
    <property type="entry name" value="HET DOMAIN-CONTAINING PROTEIN"/>
    <property type="match status" value="1"/>
</dbReference>
<feature type="domain" description="Heterokaryon incompatibility" evidence="1">
    <location>
        <begin position="22"/>
        <end position="107"/>
    </location>
</feature>
<dbReference type="VEuPathDB" id="FungiDB:jhhlp_004434"/>
<keyword evidence="4" id="KW-1185">Reference proteome</keyword>
<accession>A0A2N3NBL6</accession>
<dbReference type="OrthoDB" id="674604at2759"/>
<dbReference type="PANTHER" id="PTHR10622">
    <property type="entry name" value="HET DOMAIN-CONTAINING PROTEIN"/>
    <property type="match status" value="1"/>
</dbReference>
<dbReference type="Pfam" id="PF26640">
    <property type="entry name" value="DUF8212"/>
    <property type="match status" value="1"/>
</dbReference>
<evidence type="ECO:0000313" key="3">
    <source>
        <dbReference type="EMBL" id="PKS09811.1"/>
    </source>
</evidence>
<dbReference type="Proteomes" id="UP000233524">
    <property type="component" value="Unassembled WGS sequence"/>
</dbReference>
<dbReference type="AlphaFoldDB" id="A0A2N3NBL6"/>
<dbReference type="InParanoid" id="A0A2N3NBL6"/>
<sequence>MIRLLNASTYRFEEFHTQIPPYAILSHTWGNDEVLYQDLLKGFSAVATRKGFSKIKGCCAQARSVGFEWVWIDTCCIDKTSSAEMSDAINSMYRWYRDAGVCYVHLADVPRFRLTDSVWFERGWTLQELIAPKYVEFYTSDWIEIGTKSSLESTISAATGISVEVLRGQSPRTCTVAERLSWAAGRQTTRLEDEAYCLFGILDINMPVIYGEGQRAFERLQQEILRQSEDFSILAWSPWVGRHPIGSSPSGVLAQSPAAFKRTDLTSYLPATTFGFDDAESMLFADMGSLDWKDLEPHKWNSKSNLLPLHQFLFDPPTITSRGISATLPIDLSEPDEASDRAPSRGGTKDVLAWVYTDVSPTRLASNTSRASSRNSSRTSRQSITDHGMMICIWLTITFNNLEDHETPLRAVRTPGKGPVCVPMIFLHRFQPRHMYLQYAPERQAPQPPRRRTSLGYEPSARALNIALNECPKSARRVKIVSHYPQKAVFQRPIAESRDPTTDAIIPGKIGAVWSASKDRFTVVMSSGETIDAAGALRIALKYPESGETSAQFVVLFAHPHPHDSFRCYLEPVEETDLEGEEQHFWSNFLSRRRRTSNDVLPQASDRSSLVLPCGMSVKAAIRKQGIGPLGTFIPTLTLSTLTDKHSLATMDQLLSIID</sequence>
<organism evidence="3 4">
    <name type="scientific">Lomentospora prolificans</name>
    <dbReference type="NCBI Taxonomy" id="41688"/>
    <lineage>
        <taxon>Eukaryota</taxon>
        <taxon>Fungi</taxon>
        <taxon>Dikarya</taxon>
        <taxon>Ascomycota</taxon>
        <taxon>Pezizomycotina</taxon>
        <taxon>Sordariomycetes</taxon>
        <taxon>Hypocreomycetidae</taxon>
        <taxon>Microascales</taxon>
        <taxon>Microascaceae</taxon>
        <taxon>Lomentospora</taxon>
    </lineage>
</organism>
<dbReference type="EMBL" id="NLAX01000010">
    <property type="protein sequence ID" value="PKS09811.1"/>
    <property type="molecule type" value="Genomic_DNA"/>
</dbReference>
<gene>
    <name evidence="3" type="ORF">jhhlp_004434</name>
</gene>
<dbReference type="InterPro" id="IPR058525">
    <property type="entry name" value="DUF8212"/>
</dbReference>
<reference evidence="3 4" key="1">
    <citation type="journal article" date="2017" name="G3 (Bethesda)">
        <title>First Draft Genome Sequence of the Pathogenic Fungus Lomentospora prolificans (Formerly Scedosporium prolificans).</title>
        <authorList>
            <person name="Luo R."/>
            <person name="Zimin A."/>
            <person name="Workman R."/>
            <person name="Fan Y."/>
            <person name="Pertea G."/>
            <person name="Grossman N."/>
            <person name="Wear M.P."/>
            <person name="Jia B."/>
            <person name="Miller H."/>
            <person name="Casadevall A."/>
            <person name="Timp W."/>
            <person name="Zhang S.X."/>
            <person name="Salzberg S.L."/>
        </authorList>
    </citation>
    <scope>NUCLEOTIDE SEQUENCE [LARGE SCALE GENOMIC DNA]</scope>
    <source>
        <strain evidence="3 4">JHH-5317</strain>
    </source>
</reference>
<evidence type="ECO:0000313" key="4">
    <source>
        <dbReference type="Proteomes" id="UP000233524"/>
    </source>
</evidence>
<dbReference type="Pfam" id="PF06985">
    <property type="entry name" value="HET"/>
    <property type="match status" value="1"/>
</dbReference>
<comment type="caution">
    <text evidence="3">The sequence shown here is derived from an EMBL/GenBank/DDBJ whole genome shotgun (WGS) entry which is preliminary data.</text>
</comment>
<name>A0A2N3NBL6_9PEZI</name>
<feature type="domain" description="DUF8212" evidence="2">
    <location>
        <begin position="215"/>
        <end position="242"/>
    </location>
</feature>
<evidence type="ECO:0000259" key="2">
    <source>
        <dbReference type="Pfam" id="PF26640"/>
    </source>
</evidence>
<dbReference type="STRING" id="41688.A0A2N3NBL6"/>
<evidence type="ECO:0000259" key="1">
    <source>
        <dbReference type="Pfam" id="PF06985"/>
    </source>
</evidence>
<dbReference type="InterPro" id="IPR010730">
    <property type="entry name" value="HET"/>
</dbReference>